<reference evidence="1 2" key="1">
    <citation type="submission" date="2016-06" db="EMBL/GenBank/DDBJ databases">
        <title>Complete genome sequence of Edwardsiella hoshinae ATCC 35051.</title>
        <authorList>
            <person name="Reichley S.R."/>
            <person name="Waldbieser G.C."/>
            <person name="Lawrence M.L."/>
            <person name="Griffin M.J."/>
        </authorList>
    </citation>
    <scope>NUCLEOTIDE SEQUENCE [LARGE SCALE GENOMIC DNA]</scope>
    <source>
        <strain evidence="1 2">ATCC 35051</strain>
    </source>
</reference>
<accession>A0ABM6ENK1</accession>
<evidence type="ECO:0000313" key="1">
    <source>
        <dbReference type="EMBL" id="AOV98608.1"/>
    </source>
</evidence>
<proteinExistence type="predicted"/>
<dbReference type="Proteomes" id="UP000175893">
    <property type="component" value="Chromosome"/>
</dbReference>
<name>A0ABM6ENK1_9GAMM</name>
<organism evidence="1 2">
    <name type="scientific">Edwardsiella hoshinae</name>
    <dbReference type="NCBI Taxonomy" id="93378"/>
    <lineage>
        <taxon>Bacteria</taxon>
        <taxon>Pseudomonadati</taxon>
        <taxon>Pseudomonadota</taxon>
        <taxon>Gammaproteobacteria</taxon>
        <taxon>Enterobacterales</taxon>
        <taxon>Hafniaceae</taxon>
        <taxon>Edwardsiella</taxon>
    </lineage>
</organism>
<evidence type="ECO:0008006" key="3">
    <source>
        <dbReference type="Google" id="ProtNLM"/>
    </source>
</evidence>
<gene>
    <name evidence="1" type="ORF">A9798_11535</name>
</gene>
<protein>
    <recommendedName>
        <fullName evidence="3">DUF4123 domain-containing protein</fullName>
    </recommendedName>
</protein>
<keyword evidence="2" id="KW-1185">Reference proteome</keyword>
<evidence type="ECO:0000313" key="2">
    <source>
        <dbReference type="Proteomes" id="UP000175893"/>
    </source>
</evidence>
<sequence>MSDITSATSLPPLERECYSAADAGQLDALTCAAIGQRLAFLGEATSPQESYLTGWIGPNPLVIIRNYQDKRGTSSGFLLSIGDEYRFSVQTITPRIPKLLLWATLRTKPKTLPLIALQNLAAGDQRLLPYRSLRDATLRGKMNQWWAEINDYLGIACWQQRHDYPQWQALAEQLSIARVTALQQWLQSATQPLEQDGDYAGRWLGDRFIASRAASEATPWPSLLLTERTATATISYLIGWLADEQGQPALALALRPRPEQPFFTLNRFDAAHLQRLHALFMHLWQQAAPTQPHDA</sequence>
<dbReference type="EMBL" id="CP016043">
    <property type="protein sequence ID" value="AOV98608.1"/>
    <property type="molecule type" value="Genomic_DNA"/>
</dbReference>